<gene>
    <name evidence="2" type="ORF">JAO75_20160</name>
</gene>
<dbReference type="SUPFAM" id="SSF54427">
    <property type="entry name" value="NTF2-like"/>
    <property type="match status" value="1"/>
</dbReference>
<dbReference type="Gene3D" id="3.10.450.50">
    <property type="match status" value="1"/>
</dbReference>
<dbReference type="InterPro" id="IPR032710">
    <property type="entry name" value="NTF2-like_dom_sf"/>
</dbReference>
<keyword evidence="3" id="KW-1185">Reference proteome</keyword>
<organism evidence="2 3">
    <name type="scientific">Microvirga splendida</name>
    <dbReference type="NCBI Taxonomy" id="2795727"/>
    <lineage>
        <taxon>Bacteria</taxon>
        <taxon>Pseudomonadati</taxon>
        <taxon>Pseudomonadota</taxon>
        <taxon>Alphaproteobacteria</taxon>
        <taxon>Hyphomicrobiales</taxon>
        <taxon>Methylobacteriaceae</taxon>
        <taxon>Microvirga</taxon>
    </lineage>
</organism>
<dbReference type="InterPro" id="IPR037401">
    <property type="entry name" value="SnoaL-like"/>
</dbReference>
<proteinExistence type="predicted"/>
<accession>A0ABS0Y5X6</accession>
<dbReference type="RefSeq" id="WP_199050943.1">
    <property type="nucleotide sequence ID" value="NZ_JAELXT010000030.1"/>
</dbReference>
<evidence type="ECO:0000313" key="2">
    <source>
        <dbReference type="EMBL" id="MBJ6127723.1"/>
    </source>
</evidence>
<evidence type="ECO:0000259" key="1">
    <source>
        <dbReference type="Pfam" id="PF12680"/>
    </source>
</evidence>
<evidence type="ECO:0000313" key="3">
    <source>
        <dbReference type="Proteomes" id="UP000620670"/>
    </source>
</evidence>
<comment type="caution">
    <text evidence="2">The sequence shown here is derived from an EMBL/GenBank/DDBJ whole genome shotgun (WGS) entry which is preliminary data.</text>
</comment>
<reference evidence="3" key="1">
    <citation type="submission" date="2020-12" db="EMBL/GenBank/DDBJ databases">
        <title>Hymenobacter sp.</title>
        <authorList>
            <person name="Kim M.K."/>
        </authorList>
    </citation>
    <scope>NUCLEOTIDE SEQUENCE [LARGE SCALE GENOMIC DNA]</scope>
    <source>
        <strain evidence="3">BT325</strain>
    </source>
</reference>
<sequence>MADAVSLSLLDEFAAAWNRHDTDVILSMMTEDCVFEASRGPDVKGTIYTGQAEVRRGIEEVFSTFPDARWNEPRHFIAGDRGVSEWVFTATGIDGALVEVQGCDVFTFRDGKVAVKNSYRKQRAA</sequence>
<name>A0ABS0Y5X6_9HYPH</name>
<dbReference type="Proteomes" id="UP000620670">
    <property type="component" value="Unassembled WGS sequence"/>
</dbReference>
<feature type="domain" description="SnoaL-like" evidence="1">
    <location>
        <begin position="11"/>
        <end position="114"/>
    </location>
</feature>
<dbReference type="EMBL" id="JAELXT010000030">
    <property type="protein sequence ID" value="MBJ6127723.1"/>
    <property type="molecule type" value="Genomic_DNA"/>
</dbReference>
<protein>
    <submittedName>
        <fullName evidence="2">Nuclear transport factor 2 family protein</fullName>
    </submittedName>
</protein>
<dbReference type="Pfam" id="PF12680">
    <property type="entry name" value="SnoaL_2"/>
    <property type="match status" value="1"/>
</dbReference>